<dbReference type="InterPro" id="IPR006860">
    <property type="entry name" value="FecR"/>
</dbReference>
<dbReference type="KEGG" id="arac:E0W69_010155"/>
<dbReference type="Gene3D" id="3.55.50.30">
    <property type="match status" value="1"/>
</dbReference>
<evidence type="ECO:0000259" key="2">
    <source>
        <dbReference type="Pfam" id="PF04773"/>
    </source>
</evidence>
<gene>
    <name evidence="4" type="ORF">E0W69_010155</name>
</gene>
<dbReference type="Pfam" id="PF16344">
    <property type="entry name" value="FecR_C"/>
    <property type="match status" value="1"/>
</dbReference>
<evidence type="ECO:0000313" key="4">
    <source>
        <dbReference type="EMBL" id="QES89002.1"/>
    </source>
</evidence>
<keyword evidence="1" id="KW-0472">Membrane</keyword>
<dbReference type="PANTHER" id="PTHR30273">
    <property type="entry name" value="PERIPLASMIC SIGNAL SENSOR AND SIGMA FACTOR ACTIVATOR FECR-RELATED"/>
    <property type="match status" value="1"/>
</dbReference>
<reference evidence="4 5" key="1">
    <citation type="submission" date="2019-09" db="EMBL/GenBank/DDBJ databases">
        <title>Complete genome sequence of Arachidicoccus sp. B3-10 isolated from apple orchard soil.</title>
        <authorList>
            <person name="Kim H.S."/>
            <person name="Han K.-I."/>
            <person name="Suh M.K."/>
            <person name="Lee K.C."/>
            <person name="Eom M.K."/>
            <person name="Kim J.-S."/>
            <person name="Kang S.W."/>
            <person name="Sin Y."/>
            <person name="Lee J.-S."/>
        </authorList>
    </citation>
    <scope>NUCLEOTIDE SEQUENCE [LARGE SCALE GENOMIC DNA]</scope>
    <source>
        <strain evidence="4 5">B3-10</strain>
    </source>
</reference>
<organism evidence="4 5">
    <name type="scientific">Rhizosphaericola mali</name>
    <dbReference type="NCBI Taxonomy" id="2545455"/>
    <lineage>
        <taxon>Bacteria</taxon>
        <taxon>Pseudomonadati</taxon>
        <taxon>Bacteroidota</taxon>
        <taxon>Chitinophagia</taxon>
        <taxon>Chitinophagales</taxon>
        <taxon>Chitinophagaceae</taxon>
        <taxon>Rhizosphaericola</taxon>
    </lineage>
</organism>
<dbReference type="OrthoDB" id="641696at2"/>
<evidence type="ECO:0000259" key="3">
    <source>
        <dbReference type="Pfam" id="PF16344"/>
    </source>
</evidence>
<feature type="domain" description="FecR protein" evidence="2">
    <location>
        <begin position="176"/>
        <end position="281"/>
    </location>
</feature>
<dbReference type="AlphaFoldDB" id="A0A5P2G5A8"/>
<keyword evidence="1" id="KW-1133">Transmembrane helix</keyword>
<dbReference type="InterPro" id="IPR032508">
    <property type="entry name" value="FecR_C"/>
</dbReference>
<feature type="domain" description="Protein FecR C-terminal" evidence="3">
    <location>
        <begin position="322"/>
        <end position="389"/>
    </location>
</feature>
<keyword evidence="5" id="KW-1185">Reference proteome</keyword>
<dbReference type="EMBL" id="CP044016">
    <property type="protein sequence ID" value="QES89002.1"/>
    <property type="molecule type" value="Genomic_DNA"/>
</dbReference>
<protein>
    <submittedName>
        <fullName evidence="4">FecR family protein</fullName>
    </submittedName>
</protein>
<dbReference type="PANTHER" id="PTHR30273:SF2">
    <property type="entry name" value="PROTEIN FECR"/>
    <property type="match status" value="1"/>
</dbReference>
<feature type="transmembrane region" description="Helical" evidence="1">
    <location>
        <begin position="84"/>
        <end position="104"/>
    </location>
</feature>
<name>A0A5P2G5A8_9BACT</name>
<dbReference type="Gene3D" id="2.60.120.1440">
    <property type="match status" value="1"/>
</dbReference>
<sequence length="390" mass="44634">MDRINVLYKKYIDGTISTKELEEFWNLVRAQKDNSPFWKQVYQEYSESLDKYALFNTIDTEKILAKIFASESNSIQPKQKKSYALAYTILGACVVLVSILIFQFRKNNVAENNFYAVNQLGKGGATIQISGSQQYNIDSLFGKNVKAIFPIKAIQTNKITSLLDFKSSIQKTNNYTITTLQSRNMETILPDGSKVWLNANSKLEFPSHFNTNSRDLTIKGEAYFEVAKLTDKKGNRIPFVVHILKGNHVEGNVEVLGTHFNIKDYQEDNNITCTLFEGKIRYVSNQKILNLRPGQQIEIKNTQITTKTDTTQSAIAWKNGQFILNNEDIHSVLNEISRWYNVSIIYKNTNKIDLHLNGILDKNLPLEDILQVLKNYGLECKLENNSLYVL</sequence>
<proteinExistence type="predicted"/>
<dbReference type="RefSeq" id="WP_131329948.1">
    <property type="nucleotide sequence ID" value="NZ_CP044016.1"/>
</dbReference>
<keyword evidence="1" id="KW-0812">Transmembrane</keyword>
<dbReference type="Pfam" id="PF04773">
    <property type="entry name" value="FecR"/>
    <property type="match status" value="1"/>
</dbReference>
<evidence type="ECO:0000313" key="5">
    <source>
        <dbReference type="Proteomes" id="UP000292424"/>
    </source>
</evidence>
<dbReference type="InterPro" id="IPR012373">
    <property type="entry name" value="Ferrdict_sens_TM"/>
</dbReference>
<dbReference type="GO" id="GO:0016989">
    <property type="term" value="F:sigma factor antagonist activity"/>
    <property type="evidence" value="ECO:0007669"/>
    <property type="project" value="TreeGrafter"/>
</dbReference>
<accession>A0A5P2G5A8</accession>
<dbReference type="Proteomes" id="UP000292424">
    <property type="component" value="Chromosome"/>
</dbReference>
<evidence type="ECO:0000256" key="1">
    <source>
        <dbReference type="SAM" id="Phobius"/>
    </source>
</evidence>